<organism evidence="1 2">
    <name type="scientific">Rotaria sordida</name>
    <dbReference type="NCBI Taxonomy" id="392033"/>
    <lineage>
        <taxon>Eukaryota</taxon>
        <taxon>Metazoa</taxon>
        <taxon>Spiralia</taxon>
        <taxon>Gnathifera</taxon>
        <taxon>Rotifera</taxon>
        <taxon>Eurotatoria</taxon>
        <taxon>Bdelloidea</taxon>
        <taxon>Philodinida</taxon>
        <taxon>Philodinidae</taxon>
        <taxon>Rotaria</taxon>
    </lineage>
</organism>
<sequence>MPNFINIRLWKPGIKESEQCPIGQNYEEMKLKLIHNISSHTLSQIEGRLLCRGWDFCIENKITNFLDFETDLELNVMKLQSHCHDSVFRSICRKIHNASQQLIRPSKH</sequence>
<name>A0A819ZW67_9BILA</name>
<reference evidence="1" key="1">
    <citation type="submission" date="2021-02" db="EMBL/GenBank/DDBJ databases">
        <authorList>
            <person name="Nowell W R."/>
        </authorList>
    </citation>
    <scope>NUCLEOTIDE SEQUENCE</scope>
</reference>
<accession>A0A819ZW67</accession>
<protein>
    <submittedName>
        <fullName evidence="1">Uncharacterized protein</fullName>
    </submittedName>
</protein>
<evidence type="ECO:0000313" key="2">
    <source>
        <dbReference type="Proteomes" id="UP000663874"/>
    </source>
</evidence>
<dbReference type="AlphaFoldDB" id="A0A819ZW67"/>
<gene>
    <name evidence="1" type="ORF">FNK824_LOCUS34944</name>
</gene>
<comment type="caution">
    <text evidence="1">The sequence shown here is derived from an EMBL/GenBank/DDBJ whole genome shotgun (WGS) entry which is preliminary data.</text>
</comment>
<dbReference type="EMBL" id="CAJOBE010014255">
    <property type="protein sequence ID" value="CAF4175878.1"/>
    <property type="molecule type" value="Genomic_DNA"/>
</dbReference>
<dbReference type="Proteomes" id="UP000663874">
    <property type="component" value="Unassembled WGS sequence"/>
</dbReference>
<evidence type="ECO:0000313" key="1">
    <source>
        <dbReference type="EMBL" id="CAF4175878.1"/>
    </source>
</evidence>
<proteinExistence type="predicted"/>